<reference evidence="3 4" key="1">
    <citation type="journal article" date="2014" name="Genome Biol. Evol.">
        <title>Phylogenomics of "Candidatus Hepatoplasma crinochetorum," a Lineage of Mollicutes Associated with Noninsect Arthropods.</title>
        <authorList>
            <person name="Leclercq S."/>
            <person name="Dittmer J."/>
            <person name="Bouchon D."/>
            <person name="Cordaux R."/>
        </authorList>
    </citation>
    <scope>NUCLEOTIDE SEQUENCE [LARGE SCALE GENOMIC DNA]</scope>
    <source>
        <strain evidence="3 4">Av</strain>
    </source>
</reference>
<dbReference type="GO" id="GO:0003723">
    <property type="term" value="F:RNA binding"/>
    <property type="evidence" value="ECO:0007669"/>
    <property type="project" value="UniProtKB-KW"/>
</dbReference>
<gene>
    <name evidence="3" type="ORF">X271_00215</name>
</gene>
<evidence type="ECO:0000256" key="1">
    <source>
        <dbReference type="ARBA" id="ARBA00022884"/>
    </source>
</evidence>
<protein>
    <submittedName>
        <fullName evidence="3">Transcription antitermination protein NusB</fullName>
    </submittedName>
</protein>
<dbReference type="EMBL" id="CP006932">
    <property type="protein sequence ID" value="AHK22324.1"/>
    <property type="molecule type" value="Genomic_DNA"/>
</dbReference>
<dbReference type="SUPFAM" id="SSF48013">
    <property type="entry name" value="NusB-like"/>
    <property type="match status" value="1"/>
</dbReference>
<sequence>MNSELNNCSIRDKKIYFFYKQFLFENKKKEMIEDLYQNFSEYNFSEKAEQEIFKIIENFQEIENKVIKALPDDWRWTRINNLEKAILFYSIAEMFIFNQKKAIAIDNAIEFAKKYCDVKTYRLINLILDKIEI</sequence>
<proteinExistence type="predicted"/>
<keyword evidence="4" id="KW-1185">Reference proteome</keyword>
<organism evidence="3 4">
    <name type="scientific">Candidatus Hepatoplasma crinochetorum Av</name>
    <dbReference type="NCBI Taxonomy" id="1427984"/>
    <lineage>
        <taxon>Bacteria</taxon>
        <taxon>Bacillati</taxon>
        <taxon>Mycoplasmatota</taxon>
        <taxon>Mollicutes</taxon>
        <taxon>Candidatus Hepatoplasmataceae</taxon>
        <taxon>Candidatus Hepatoplasma</taxon>
    </lineage>
</organism>
<dbReference type="Pfam" id="PF01029">
    <property type="entry name" value="NusB"/>
    <property type="match status" value="1"/>
</dbReference>
<feature type="domain" description="NusB/RsmB/TIM44" evidence="2">
    <location>
        <begin position="46"/>
        <end position="131"/>
    </location>
</feature>
<dbReference type="GO" id="GO:0006355">
    <property type="term" value="P:regulation of DNA-templated transcription"/>
    <property type="evidence" value="ECO:0007669"/>
    <property type="project" value="InterPro"/>
</dbReference>
<dbReference type="STRING" id="1427984.X271_00215"/>
<dbReference type="RefSeq" id="WP_025208624.1">
    <property type="nucleotide sequence ID" value="NZ_CP006932.1"/>
</dbReference>
<dbReference type="OrthoDB" id="389272at2"/>
<name>W8GEV7_9MOLU</name>
<dbReference type="InterPro" id="IPR035926">
    <property type="entry name" value="NusB-like_sf"/>
</dbReference>
<evidence type="ECO:0000313" key="3">
    <source>
        <dbReference type="EMBL" id="AHK22324.1"/>
    </source>
</evidence>
<dbReference type="HOGENOM" id="CLU_087843_3_2_14"/>
<evidence type="ECO:0000259" key="2">
    <source>
        <dbReference type="Pfam" id="PF01029"/>
    </source>
</evidence>
<dbReference type="KEGG" id="hcr:X271_00215"/>
<evidence type="ECO:0000313" key="4">
    <source>
        <dbReference type="Proteomes" id="UP000019450"/>
    </source>
</evidence>
<dbReference type="Gene3D" id="1.10.940.10">
    <property type="entry name" value="NusB-like"/>
    <property type="match status" value="1"/>
</dbReference>
<dbReference type="Proteomes" id="UP000019450">
    <property type="component" value="Chromosome"/>
</dbReference>
<dbReference type="InterPro" id="IPR006027">
    <property type="entry name" value="NusB_RsmB_TIM44"/>
</dbReference>
<accession>W8GEV7</accession>
<dbReference type="AlphaFoldDB" id="W8GEV7"/>
<keyword evidence="1" id="KW-0694">RNA-binding</keyword>